<proteinExistence type="inferred from homology"/>
<dbReference type="Proteomes" id="UP001162834">
    <property type="component" value="Chromosome"/>
</dbReference>
<dbReference type="EMBL" id="CP087164">
    <property type="protein sequence ID" value="UGS36856.1"/>
    <property type="molecule type" value="Genomic_DNA"/>
</dbReference>
<evidence type="ECO:0000313" key="7">
    <source>
        <dbReference type="EMBL" id="UGS36856.1"/>
    </source>
</evidence>
<evidence type="ECO:0000256" key="6">
    <source>
        <dbReference type="ARBA" id="ARBA00023002"/>
    </source>
</evidence>
<dbReference type="InterPro" id="IPR000960">
    <property type="entry name" value="Flavin_mOase"/>
</dbReference>
<keyword evidence="4" id="KW-0274">FAD</keyword>
<keyword evidence="3" id="KW-0285">Flavoprotein</keyword>
<dbReference type="PANTHER" id="PTHR23023">
    <property type="entry name" value="DIMETHYLANILINE MONOOXYGENASE"/>
    <property type="match status" value="1"/>
</dbReference>
<comment type="similarity">
    <text evidence="2">Belongs to the FAD-binding monooxygenase family.</text>
</comment>
<reference evidence="7" key="1">
    <citation type="journal article" date="2022" name="Int. J. Syst. Evol. Microbiol.">
        <title>Pseudomonas aegrilactucae sp. nov. and Pseudomonas morbosilactucae sp. nov., pathogens causing bacterial rot of lettuce in Japan.</title>
        <authorList>
            <person name="Sawada H."/>
            <person name="Fujikawa T."/>
            <person name="Satou M."/>
        </authorList>
    </citation>
    <scope>NUCLEOTIDE SEQUENCE</scope>
    <source>
        <strain evidence="7">0166_1</strain>
    </source>
</reference>
<accession>A0A9E7C0Y1</accession>
<evidence type="ECO:0000256" key="4">
    <source>
        <dbReference type="ARBA" id="ARBA00022827"/>
    </source>
</evidence>
<evidence type="ECO:0000256" key="2">
    <source>
        <dbReference type="ARBA" id="ARBA00010139"/>
    </source>
</evidence>
<dbReference type="InterPro" id="IPR036188">
    <property type="entry name" value="FAD/NAD-bd_sf"/>
</dbReference>
<evidence type="ECO:0000256" key="1">
    <source>
        <dbReference type="ARBA" id="ARBA00009183"/>
    </source>
</evidence>
<organism evidence="7 8">
    <name type="scientific">Capillimicrobium parvum</name>
    <dbReference type="NCBI Taxonomy" id="2884022"/>
    <lineage>
        <taxon>Bacteria</taxon>
        <taxon>Bacillati</taxon>
        <taxon>Actinomycetota</taxon>
        <taxon>Thermoleophilia</taxon>
        <taxon>Solirubrobacterales</taxon>
        <taxon>Capillimicrobiaceae</taxon>
        <taxon>Capillimicrobium</taxon>
    </lineage>
</organism>
<dbReference type="GO" id="GO:0050661">
    <property type="term" value="F:NADP binding"/>
    <property type="evidence" value="ECO:0007669"/>
    <property type="project" value="InterPro"/>
</dbReference>
<sequence length="529" mass="55619">MGGHLNGQRVAVIGGGPGGLTSAKHLIEHGAQPVVLEASDDIGGQWHRTAAHSGVWEGMCTNTSKTMTAFSDLPHDAGLALFPRSEDIGAYLRAYAGRFGVSERVRTSTRVTGVERDGAGWAVRTRDELTGRERSERFDRVVVAGGRFSRPRWPDVPGLGAFAPSGRVLHAADYRTRDEFRGQRVLVYGNSISGLEIASDLAMDSSIEVTSASRRARFILQKVVRGVPADWQWFTRFAALLGRALPPDALAAGLRDQLLAVAGDPADVGGLEPDPDVLASGISQCQHYLAMVAEGRIAVRPAISELRPGVAEFADGATGAFDAIVCATGYDLDLSYLAPEIRTILGADDTFLDLYARTLHPDLPGLAFVGQYVAHGPYFPLLELQARLLAGLWDGVVAGPGEAQMRADVEAYRQARPMLAAEPHHVLAGLFAGELGVVPSLTRRPQLTAALLFGPLAPAGYRLDGPGAQAGAEELLARALADAPAGAAAAGAPGPEQIGALEMIADVLGDDELCEAAALLARGEIAVAA</sequence>
<dbReference type="PRINTS" id="PR00370">
    <property type="entry name" value="FMOXYGENASE"/>
</dbReference>
<dbReference type="InterPro" id="IPR050346">
    <property type="entry name" value="FMO-like"/>
</dbReference>
<dbReference type="PIRSF" id="PIRSF000332">
    <property type="entry name" value="FMO"/>
    <property type="match status" value="1"/>
</dbReference>
<dbReference type="GO" id="GO:0050660">
    <property type="term" value="F:flavin adenine dinucleotide binding"/>
    <property type="evidence" value="ECO:0007669"/>
    <property type="project" value="InterPro"/>
</dbReference>
<keyword evidence="5" id="KW-0521">NADP</keyword>
<dbReference type="GO" id="GO:0004499">
    <property type="term" value="F:N,N-dimethylaniline monooxygenase activity"/>
    <property type="evidence" value="ECO:0007669"/>
    <property type="project" value="InterPro"/>
</dbReference>
<dbReference type="Pfam" id="PF00743">
    <property type="entry name" value="FMO-like"/>
    <property type="match status" value="1"/>
</dbReference>
<evidence type="ECO:0000313" key="8">
    <source>
        <dbReference type="Proteomes" id="UP001162834"/>
    </source>
</evidence>
<dbReference type="KEGG" id="sbae:DSM104329_03267"/>
<keyword evidence="6" id="KW-0560">Oxidoreductase</keyword>
<dbReference type="Gene3D" id="3.50.50.60">
    <property type="entry name" value="FAD/NAD(P)-binding domain"/>
    <property type="match status" value="1"/>
</dbReference>
<evidence type="ECO:0000256" key="3">
    <source>
        <dbReference type="ARBA" id="ARBA00022630"/>
    </source>
</evidence>
<dbReference type="SUPFAM" id="SSF51905">
    <property type="entry name" value="FAD/NAD(P)-binding domain"/>
    <property type="match status" value="3"/>
</dbReference>
<dbReference type="AlphaFoldDB" id="A0A9E7C0Y1"/>
<dbReference type="RefSeq" id="WP_259310920.1">
    <property type="nucleotide sequence ID" value="NZ_CP087164.1"/>
</dbReference>
<gene>
    <name evidence="7" type="ORF">DSM104329_03267</name>
</gene>
<keyword evidence="8" id="KW-1185">Reference proteome</keyword>
<name>A0A9E7C0Y1_9ACTN</name>
<protein>
    <submittedName>
        <fullName evidence="7">Uncharacterized protein</fullName>
    </submittedName>
</protein>
<evidence type="ECO:0000256" key="5">
    <source>
        <dbReference type="ARBA" id="ARBA00022857"/>
    </source>
</evidence>
<comment type="similarity">
    <text evidence="1">Belongs to the FMO family.</text>
</comment>
<dbReference type="InterPro" id="IPR020946">
    <property type="entry name" value="Flavin_mOase-like"/>
</dbReference>